<feature type="compositionally biased region" description="Acidic residues" evidence="3">
    <location>
        <begin position="290"/>
        <end position="301"/>
    </location>
</feature>
<feature type="compositionally biased region" description="Low complexity" evidence="3">
    <location>
        <begin position="251"/>
        <end position="262"/>
    </location>
</feature>
<feature type="domain" description="C2" evidence="5">
    <location>
        <begin position="634"/>
        <end position="760"/>
    </location>
</feature>
<feature type="compositionally biased region" description="Basic and acidic residues" evidence="3">
    <location>
        <begin position="28"/>
        <end position="38"/>
    </location>
</feature>
<evidence type="ECO:0000256" key="3">
    <source>
        <dbReference type="SAM" id="MobiDB-lite"/>
    </source>
</evidence>
<dbReference type="PANTHER" id="PTHR45911">
    <property type="entry name" value="C2 DOMAIN-CONTAINING PROTEIN"/>
    <property type="match status" value="1"/>
</dbReference>
<evidence type="ECO:0000259" key="5">
    <source>
        <dbReference type="PROSITE" id="PS50004"/>
    </source>
</evidence>
<protein>
    <recommendedName>
        <fullName evidence="5">C2 domain-containing protein</fullName>
    </recommendedName>
</protein>
<name>A0AB34IL25_PRYPA</name>
<feature type="transmembrane region" description="Helical" evidence="4">
    <location>
        <begin position="1112"/>
        <end position="1134"/>
    </location>
</feature>
<feature type="transmembrane region" description="Helical" evidence="4">
    <location>
        <begin position="831"/>
        <end position="860"/>
    </location>
</feature>
<sequence>MSACTPPPQPHPSREHVTRCRASLSESSAEHEPHKTPEPRGSSASRLAKGILRSTHGKMRYFRPELPVVRAPTAGHLERLKRRSTHGSPSTELLATSKPTPLSACRKGAAAVYGAVGHVAYAGRGTVLQVAARRHRVIEDTALRVKKRVRTHVDTLAGLGGSAYARARGRVVRSLQSTLGSMLAEVYVNRIKPTLTPDRRMPFPIRQAVHEMVDEVWDNVQIEVTRALDKFFMPTKEEERARKAKGAGNESPRAYATAAAPALSPPASPPEMLSSDSAGPLRTGDPSSSSEEEEAEEEEESGTLRVTVLHAHDLLAADSNGLSDPFARLYVCGRQRRTRVVYKSLHPVWDEVLEWSGTAQKIFSSRLEVKVYDYDFASFNDFLGHATLPLGEVGERLRAGELYSLNREERTLRLSKQGSITLRFEWLSKAACLSAIQPPPNEAEELPVERLRSLRRAPTITDVLDMGQKHTTVLGGLVQSAKGFNCQAVKRALQLAEVELTLVAGRNLGKKRGNIFVKLIHRCASFDSLAIHGARGAHWNQSFTFRGTIRELLSMPIVLHVLDSERTLDDNFIGSSSVNLAEMLDNPRYYTDTGSGYLSNISPNSSILLKLRVTSRSFGWPAIRHLFNRHILEPLGMEDLNLQEFFHDLIAQETKARVSVTLHSAKDLLAADVDLFGSSSDPFVNLTLGGETMSSSTLCRTLNPVWDESFEFCCELHTLLQSPLEVNVFDADVLSAHDFLGGAVVDFAALLNATAHKCCRAAVWEGEKVLKLPLSTQGSIKLSVALGLEYPPLWQVIVMLARRLILCFRAFVLYQRQPYDRTIWTKIRDPWYFVFLVVASSPNVIVRGLFFSIFLACIAFDNEEYQLQRYILALKGSQYISGLLHLVFTLFGVWKCLSLSEKASKCATSAPGISASASVVSQIWMVVWIQLLCWSAFIMLPFSRKYDQRLGAFIERDLPDLEEDSLELEESANDGSSKFAALRRTSTLFSKDMPVEEVDIEEALEPRPLLLDRLYLQYLEKRDLLTTMVRKAQFALLHTENRLFHLLKWDLLAFTGCMLLLLGMSTTVLVQSEMDRELLQGVAIDHTLILDYLRGLVSLFDEEVWKSYQLQFTFIVVKITFSLSSFPFFLFTIFGERLFTHTDATAYDRNGNIVALDTTGLSAYITWLREDILHNEKHVANLLKIDAKDLDSLGAAIKQAEQAMEEAKNRPSSASRLSATKKKELDRLLAKVITLERSPELFSACFPDKVLVEAYKRRQAELLQKDIKLKKAYDLR</sequence>
<dbReference type="SUPFAM" id="SSF49562">
    <property type="entry name" value="C2 domain (Calcium/lipid-binding domain, CaLB)"/>
    <property type="match status" value="3"/>
</dbReference>
<feature type="domain" description="C2" evidence="5">
    <location>
        <begin position="282"/>
        <end position="403"/>
    </location>
</feature>
<dbReference type="PROSITE" id="PS50004">
    <property type="entry name" value="C2"/>
    <property type="match status" value="3"/>
</dbReference>
<evidence type="ECO:0000313" key="6">
    <source>
        <dbReference type="EMBL" id="KAL1503106.1"/>
    </source>
</evidence>
<evidence type="ECO:0000256" key="1">
    <source>
        <dbReference type="ARBA" id="ARBA00022723"/>
    </source>
</evidence>
<evidence type="ECO:0000256" key="2">
    <source>
        <dbReference type="ARBA" id="ARBA00022837"/>
    </source>
</evidence>
<dbReference type="GO" id="GO:0016020">
    <property type="term" value="C:membrane"/>
    <property type="evidence" value="ECO:0007669"/>
    <property type="project" value="TreeGrafter"/>
</dbReference>
<feature type="transmembrane region" description="Helical" evidence="4">
    <location>
        <begin position="923"/>
        <end position="942"/>
    </location>
</feature>
<accession>A0AB34IL25</accession>
<feature type="transmembrane region" description="Helical" evidence="4">
    <location>
        <begin position="1051"/>
        <end position="1070"/>
    </location>
</feature>
<feature type="region of interest" description="Disordered" evidence="3">
    <location>
        <begin position="239"/>
        <end position="303"/>
    </location>
</feature>
<comment type="caution">
    <text evidence="6">The sequence shown here is derived from an EMBL/GenBank/DDBJ whole genome shotgun (WGS) entry which is preliminary data.</text>
</comment>
<dbReference type="Proteomes" id="UP001515480">
    <property type="component" value="Unassembled WGS sequence"/>
</dbReference>
<keyword evidence="4" id="KW-0812">Transmembrane</keyword>
<proteinExistence type="predicted"/>
<feature type="compositionally biased region" description="Pro residues" evidence="3">
    <location>
        <begin position="1"/>
        <end position="11"/>
    </location>
</feature>
<dbReference type="CDD" id="cd00030">
    <property type="entry name" value="C2"/>
    <property type="match status" value="1"/>
</dbReference>
<evidence type="ECO:0000256" key="4">
    <source>
        <dbReference type="SAM" id="Phobius"/>
    </source>
</evidence>
<dbReference type="Gene3D" id="2.60.40.150">
    <property type="entry name" value="C2 domain"/>
    <property type="match status" value="3"/>
</dbReference>
<dbReference type="AlphaFoldDB" id="A0AB34IL25"/>
<dbReference type="GO" id="GO:0005509">
    <property type="term" value="F:calcium ion binding"/>
    <property type="evidence" value="ECO:0007669"/>
    <property type="project" value="TreeGrafter"/>
</dbReference>
<keyword evidence="4" id="KW-1133">Transmembrane helix</keyword>
<evidence type="ECO:0000313" key="7">
    <source>
        <dbReference type="Proteomes" id="UP001515480"/>
    </source>
</evidence>
<dbReference type="InterPro" id="IPR035892">
    <property type="entry name" value="C2_domain_sf"/>
</dbReference>
<dbReference type="PANTHER" id="PTHR45911:SF4">
    <property type="entry name" value="MULTIPLE C2 AND TRANSMEMBRANE DOMAIN-CONTAINING PROTEIN"/>
    <property type="match status" value="1"/>
</dbReference>
<organism evidence="6 7">
    <name type="scientific">Prymnesium parvum</name>
    <name type="common">Toxic golden alga</name>
    <dbReference type="NCBI Taxonomy" id="97485"/>
    <lineage>
        <taxon>Eukaryota</taxon>
        <taxon>Haptista</taxon>
        <taxon>Haptophyta</taxon>
        <taxon>Prymnesiophyceae</taxon>
        <taxon>Prymnesiales</taxon>
        <taxon>Prymnesiaceae</taxon>
        <taxon>Prymnesium</taxon>
    </lineage>
</organism>
<feature type="region of interest" description="Disordered" evidence="3">
    <location>
        <begin position="1"/>
        <end position="47"/>
    </location>
</feature>
<reference evidence="6 7" key="1">
    <citation type="journal article" date="2024" name="Science">
        <title>Giant polyketide synthase enzymes in the biosynthesis of giant marine polyether toxins.</title>
        <authorList>
            <person name="Fallon T.R."/>
            <person name="Shende V.V."/>
            <person name="Wierzbicki I.H."/>
            <person name="Pendleton A.L."/>
            <person name="Watervoot N.F."/>
            <person name="Auber R.P."/>
            <person name="Gonzalez D.J."/>
            <person name="Wisecaver J.H."/>
            <person name="Moore B.S."/>
        </authorList>
    </citation>
    <scope>NUCLEOTIDE SEQUENCE [LARGE SCALE GENOMIC DNA]</scope>
    <source>
        <strain evidence="6 7">12B1</strain>
    </source>
</reference>
<keyword evidence="4" id="KW-0472">Membrane</keyword>
<dbReference type="SMART" id="SM00239">
    <property type="entry name" value="C2"/>
    <property type="match status" value="3"/>
</dbReference>
<dbReference type="EMBL" id="JBGBPQ010000022">
    <property type="protein sequence ID" value="KAL1503106.1"/>
    <property type="molecule type" value="Genomic_DNA"/>
</dbReference>
<dbReference type="Pfam" id="PF00168">
    <property type="entry name" value="C2"/>
    <property type="match status" value="3"/>
</dbReference>
<feature type="domain" description="C2" evidence="5">
    <location>
        <begin position="478"/>
        <end position="594"/>
    </location>
</feature>
<dbReference type="InterPro" id="IPR000008">
    <property type="entry name" value="C2_dom"/>
</dbReference>
<keyword evidence="2" id="KW-0106">Calcium</keyword>
<keyword evidence="7" id="KW-1185">Reference proteome</keyword>
<gene>
    <name evidence="6" type="ORF">AB1Y20_011169</name>
</gene>
<keyword evidence="1" id="KW-0479">Metal-binding</keyword>